<name>A0A914WJF6_9BILA</name>
<dbReference type="AlphaFoldDB" id="A0A914WJF6"/>
<dbReference type="Proteomes" id="UP000887566">
    <property type="component" value="Unplaced"/>
</dbReference>
<evidence type="ECO:0000256" key="1">
    <source>
        <dbReference type="SAM" id="MobiDB-lite"/>
    </source>
</evidence>
<protein>
    <submittedName>
        <fullName evidence="3">Uncharacterized protein</fullName>
    </submittedName>
</protein>
<feature type="region of interest" description="Disordered" evidence="1">
    <location>
        <begin position="1"/>
        <end position="25"/>
    </location>
</feature>
<evidence type="ECO:0000313" key="3">
    <source>
        <dbReference type="WBParaSite" id="PSAMB.scaffold4348size14928.g24096.t1"/>
    </source>
</evidence>
<feature type="compositionally biased region" description="Basic residues" evidence="1">
    <location>
        <begin position="1"/>
        <end position="10"/>
    </location>
</feature>
<sequence>MKVVRSHRACAHPPSDRRRSPATGHSVIGEISRSAPCPPAIAHCPFPRANDSATRWLIGRPVTLNEAKTVQTLTSASPRPAEHTWCLRVYSHF</sequence>
<organism evidence="2 3">
    <name type="scientific">Plectus sambesii</name>
    <dbReference type="NCBI Taxonomy" id="2011161"/>
    <lineage>
        <taxon>Eukaryota</taxon>
        <taxon>Metazoa</taxon>
        <taxon>Ecdysozoa</taxon>
        <taxon>Nematoda</taxon>
        <taxon>Chromadorea</taxon>
        <taxon>Plectida</taxon>
        <taxon>Plectina</taxon>
        <taxon>Plectoidea</taxon>
        <taxon>Plectidae</taxon>
        <taxon>Plectus</taxon>
    </lineage>
</organism>
<proteinExistence type="predicted"/>
<accession>A0A914WJF6</accession>
<keyword evidence="2" id="KW-1185">Reference proteome</keyword>
<reference evidence="3" key="1">
    <citation type="submission" date="2022-11" db="UniProtKB">
        <authorList>
            <consortium name="WormBaseParasite"/>
        </authorList>
    </citation>
    <scope>IDENTIFICATION</scope>
</reference>
<dbReference type="WBParaSite" id="PSAMB.scaffold4348size14928.g24096.t1">
    <property type="protein sequence ID" value="PSAMB.scaffold4348size14928.g24096.t1"/>
    <property type="gene ID" value="PSAMB.scaffold4348size14928.g24096"/>
</dbReference>
<evidence type="ECO:0000313" key="2">
    <source>
        <dbReference type="Proteomes" id="UP000887566"/>
    </source>
</evidence>